<evidence type="ECO:0000256" key="4">
    <source>
        <dbReference type="ARBA" id="ARBA00022701"/>
    </source>
</evidence>
<keyword evidence="5" id="KW-0547">Nucleotide-binding</keyword>
<dbReference type="Gene3D" id="1.10.287.600">
    <property type="entry name" value="Helix hairpin bin"/>
    <property type="match status" value="1"/>
</dbReference>
<dbReference type="EMBL" id="CAJOBR010033534">
    <property type="protein sequence ID" value="CAF5003542.1"/>
    <property type="molecule type" value="Genomic_DNA"/>
</dbReference>
<sequence>DLMYAKRAFVHWYVGEGMEEGEFAEAREDLAALEKDYEEVGVDTATDEAPEAEEY</sequence>
<dbReference type="GO" id="GO:0016787">
    <property type="term" value="F:hydrolase activity"/>
    <property type="evidence" value="ECO:0007669"/>
    <property type="project" value="UniProtKB-KW"/>
</dbReference>
<comment type="function">
    <text evidence="8">Tubulin is the major constituent of microtubules, a cylinder consisting of laterally associated linear protofilaments composed of alpha- and beta-tubulin heterodimers. Microtubules grow by the addition of GTP-tubulin dimers to the microtubule end, where a stabilizing cap forms. Below the cap, tubulin dimers are in GDP-bound state, owing to GTPase activity of alpha-tubulin.</text>
</comment>
<dbReference type="SUPFAM" id="SSF55307">
    <property type="entry name" value="Tubulin C-terminal domain-like"/>
    <property type="match status" value="1"/>
</dbReference>
<comment type="catalytic activity">
    <reaction evidence="9">
        <text>GTP + H2O = GDP + phosphate + H(+)</text>
        <dbReference type="Rhea" id="RHEA:19669"/>
        <dbReference type="ChEBI" id="CHEBI:15377"/>
        <dbReference type="ChEBI" id="CHEBI:15378"/>
        <dbReference type="ChEBI" id="CHEBI:37565"/>
        <dbReference type="ChEBI" id="CHEBI:43474"/>
        <dbReference type="ChEBI" id="CHEBI:58189"/>
    </reaction>
    <physiologicalReaction direction="left-to-right" evidence="9">
        <dbReference type="Rhea" id="RHEA:19670"/>
    </physiologicalReaction>
</comment>
<proteinExistence type="inferred from homology"/>
<gene>
    <name evidence="10" type="ORF">QYT958_LOCUS38384</name>
</gene>
<comment type="cofactor">
    <cofactor evidence="1">
        <name>Mg(2+)</name>
        <dbReference type="ChEBI" id="CHEBI:18420"/>
    </cofactor>
</comment>
<evidence type="ECO:0000256" key="6">
    <source>
        <dbReference type="ARBA" id="ARBA00022801"/>
    </source>
</evidence>
<evidence type="ECO:0000256" key="3">
    <source>
        <dbReference type="ARBA" id="ARBA00011747"/>
    </source>
</evidence>
<reference evidence="10" key="1">
    <citation type="submission" date="2021-02" db="EMBL/GenBank/DDBJ databases">
        <authorList>
            <person name="Nowell W R."/>
        </authorList>
    </citation>
    <scope>NUCLEOTIDE SEQUENCE</scope>
</reference>
<dbReference type="GO" id="GO:0005525">
    <property type="term" value="F:GTP binding"/>
    <property type="evidence" value="ECO:0007669"/>
    <property type="project" value="UniProtKB-KW"/>
</dbReference>
<dbReference type="GO" id="GO:0005874">
    <property type="term" value="C:microtubule"/>
    <property type="evidence" value="ECO:0007669"/>
    <property type="project" value="UniProtKB-KW"/>
</dbReference>
<dbReference type="GO" id="GO:0007010">
    <property type="term" value="P:cytoskeleton organization"/>
    <property type="evidence" value="ECO:0007669"/>
    <property type="project" value="UniProtKB-ARBA"/>
</dbReference>
<evidence type="ECO:0000313" key="11">
    <source>
        <dbReference type="Proteomes" id="UP000663848"/>
    </source>
</evidence>
<comment type="similarity">
    <text evidence="2">Belongs to the tubulin family.</text>
</comment>
<evidence type="ECO:0000256" key="7">
    <source>
        <dbReference type="ARBA" id="ARBA00023134"/>
    </source>
</evidence>
<dbReference type="PANTHER" id="PTHR11588">
    <property type="entry name" value="TUBULIN"/>
    <property type="match status" value="1"/>
</dbReference>
<dbReference type="FunFam" id="1.10.287.600:FF:000001">
    <property type="entry name" value="Tubulin alpha chain"/>
    <property type="match status" value="1"/>
</dbReference>
<protein>
    <recommendedName>
        <fullName evidence="12">Alpha-tubulin</fullName>
    </recommendedName>
</protein>
<evidence type="ECO:0008006" key="12">
    <source>
        <dbReference type="Google" id="ProtNLM"/>
    </source>
</evidence>
<keyword evidence="6" id="KW-0378">Hydrolase</keyword>
<keyword evidence="4" id="KW-0493">Microtubule</keyword>
<evidence type="ECO:0000256" key="1">
    <source>
        <dbReference type="ARBA" id="ARBA00001946"/>
    </source>
</evidence>
<dbReference type="AlphaFoldDB" id="A0A822ADR6"/>
<feature type="non-terminal residue" evidence="10">
    <location>
        <position position="1"/>
    </location>
</feature>
<evidence type="ECO:0000256" key="9">
    <source>
        <dbReference type="ARBA" id="ARBA00049117"/>
    </source>
</evidence>
<evidence type="ECO:0000256" key="5">
    <source>
        <dbReference type="ARBA" id="ARBA00022741"/>
    </source>
</evidence>
<keyword evidence="7" id="KW-0342">GTP-binding</keyword>
<comment type="subunit">
    <text evidence="3">Dimer of alpha and beta chains. A typical microtubule is a hollow water-filled tube with an outer diameter of 25 nm and an inner diameter of 15 nM. Alpha-beta heterodimers associate head-to-tail to form protofilaments running lengthwise along the microtubule wall with the beta-tubulin subunit facing the microtubule plus end conferring a structural polarity. Microtubules usually have 13 protofilaments but different protofilament numbers can be found in some organisms and specialized cells.</text>
</comment>
<accession>A0A822ADR6</accession>
<dbReference type="InterPro" id="IPR023123">
    <property type="entry name" value="Tubulin_C"/>
</dbReference>
<name>A0A822ADR6_9BILA</name>
<comment type="caution">
    <text evidence="10">The sequence shown here is derived from an EMBL/GenBank/DDBJ whole genome shotgun (WGS) entry which is preliminary data.</text>
</comment>
<dbReference type="InterPro" id="IPR008280">
    <property type="entry name" value="Tub_FtsZ_C"/>
</dbReference>
<evidence type="ECO:0000313" key="10">
    <source>
        <dbReference type="EMBL" id="CAF5003542.1"/>
    </source>
</evidence>
<dbReference type="InterPro" id="IPR000217">
    <property type="entry name" value="Tubulin"/>
</dbReference>
<evidence type="ECO:0000256" key="8">
    <source>
        <dbReference type="ARBA" id="ARBA00034296"/>
    </source>
</evidence>
<organism evidence="10 11">
    <name type="scientific">Rotaria socialis</name>
    <dbReference type="NCBI Taxonomy" id="392032"/>
    <lineage>
        <taxon>Eukaryota</taxon>
        <taxon>Metazoa</taxon>
        <taxon>Spiralia</taxon>
        <taxon>Gnathifera</taxon>
        <taxon>Rotifera</taxon>
        <taxon>Eurotatoria</taxon>
        <taxon>Bdelloidea</taxon>
        <taxon>Philodinida</taxon>
        <taxon>Philodinidae</taxon>
        <taxon>Rotaria</taxon>
    </lineage>
</organism>
<evidence type="ECO:0000256" key="2">
    <source>
        <dbReference type="ARBA" id="ARBA00009636"/>
    </source>
</evidence>
<dbReference type="GO" id="GO:0007017">
    <property type="term" value="P:microtubule-based process"/>
    <property type="evidence" value="ECO:0007669"/>
    <property type="project" value="InterPro"/>
</dbReference>
<dbReference type="Proteomes" id="UP000663848">
    <property type="component" value="Unassembled WGS sequence"/>
</dbReference>